<accession>A0A7X5Y958</accession>
<dbReference type="Proteomes" id="UP001302374">
    <property type="component" value="Chromosome"/>
</dbReference>
<evidence type="ECO:0000313" key="4">
    <source>
        <dbReference type="Proteomes" id="UP001302374"/>
    </source>
</evidence>
<evidence type="ECO:0000313" key="3">
    <source>
        <dbReference type="Proteomes" id="UP000576368"/>
    </source>
</evidence>
<dbReference type="EMBL" id="JAATLI010000001">
    <property type="protein sequence ID" value="NJC16717.1"/>
    <property type="molecule type" value="Genomic_DNA"/>
</dbReference>
<dbReference type="AlphaFoldDB" id="A0A7X5Y958"/>
<name>A0A7X5Y958_9BACT</name>
<evidence type="ECO:0000313" key="2">
    <source>
        <dbReference type="EMBL" id="WOF12811.1"/>
    </source>
</evidence>
<keyword evidence="4" id="KW-1185">Reference proteome</keyword>
<dbReference type="PROSITE" id="PS51257">
    <property type="entry name" value="PROKAR_LIPOPROTEIN"/>
    <property type="match status" value="1"/>
</dbReference>
<dbReference type="Proteomes" id="UP000576368">
    <property type="component" value="Unassembled WGS sequence"/>
</dbReference>
<reference evidence="1 3" key="2">
    <citation type="submission" date="2020-03" db="EMBL/GenBank/DDBJ databases">
        <title>Genomic Encyclopedia of Type Strains, Phase IV (KMG-IV): sequencing the most valuable type-strain genomes for metagenomic binning, comparative biology and taxonomic classification.</title>
        <authorList>
            <person name="Goeker M."/>
        </authorList>
    </citation>
    <scope>NUCLEOTIDE SEQUENCE [LARGE SCALE GENOMIC DNA]</scope>
    <source>
        <strain evidence="1 3">DSM 105722</strain>
    </source>
</reference>
<dbReference type="RefSeq" id="WP_118304526.1">
    <property type="nucleotide sequence ID" value="NZ_BMPA01000001.1"/>
</dbReference>
<dbReference type="GeneID" id="86891885"/>
<sequence length="209" mass="24045">MRKLLLLLVVTIIFFSCQNKNVILDEETLGFSRSNWEILIPNPVPPVWTFGVFYRKFVKDEFNTNSDYQNLVAFDMYTESMFTSLGSNWFESTPLLKLFAYQVFCANGNEPIPMGFDTSLRLDEKEGGVYHTQWGIFFLKAGVGPNYVSRSVFNHELVHAFQDKVCNYTMNINTRPLVEFEADIATDALEFVCNKGSFPNDYEPFLLSS</sequence>
<protein>
    <recommendedName>
        <fullName evidence="5">Lipoprotein</fullName>
    </recommendedName>
</protein>
<proteinExistence type="predicted"/>
<evidence type="ECO:0008006" key="5">
    <source>
        <dbReference type="Google" id="ProtNLM"/>
    </source>
</evidence>
<gene>
    <name evidence="2" type="ORF">F1644_11295</name>
    <name evidence="1" type="ORF">GGR15_000319</name>
</gene>
<evidence type="ECO:0000313" key="1">
    <source>
        <dbReference type="EMBL" id="NJC16717.1"/>
    </source>
</evidence>
<dbReference type="EMBL" id="CP043839">
    <property type="protein sequence ID" value="WOF12811.1"/>
    <property type="molecule type" value="Genomic_DNA"/>
</dbReference>
<organism evidence="1 3">
    <name type="scientific">Butyricimonas paravirosa</name>
    <dbReference type="NCBI Taxonomy" id="1472417"/>
    <lineage>
        <taxon>Bacteria</taxon>
        <taxon>Pseudomonadati</taxon>
        <taxon>Bacteroidota</taxon>
        <taxon>Bacteroidia</taxon>
        <taxon>Bacteroidales</taxon>
        <taxon>Odoribacteraceae</taxon>
        <taxon>Butyricimonas</taxon>
    </lineage>
</organism>
<reference evidence="2 4" key="1">
    <citation type="submission" date="2019-09" db="EMBL/GenBank/DDBJ databases">
        <title>Butyricimonas paravirosa DSM 105722 (=214-4 = JCM 18677 = CCUG 65563).</title>
        <authorList>
            <person name="Le Roy T."/>
            <person name="Cani P.D."/>
        </authorList>
    </citation>
    <scope>NUCLEOTIDE SEQUENCE [LARGE SCALE GENOMIC DNA]</scope>
    <source>
        <strain evidence="2 4">DSM 105722</strain>
    </source>
</reference>